<gene>
    <name evidence="2" type="ORF">FZEAL_3105</name>
</gene>
<dbReference type="Proteomes" id="UP000635477">
    <property type="component" value="Unassembled WGS sequence"/>
</dbReference>
<name>A0A8H4XM44_9HYPO</name>
<reference evidence="2" key="1">
    <citation type="journal article" date="2020" name="BMC Genomics">
        <title>Correction to: Identification and distribution of gene clusters required for synthesis of sphingolipid metabolism inhibitors in diverse species of the filamentous fungus Fusarium.</title>
        <authorList>
            <person name="Kim H.S."/>
            <person name="Lohmar J.M."/>
            <person name="Busman M."/>
            <person name="Brown D.W."/>
            <person name="Naumann T.A."/>
            <person name="Divon H.H."/>
            <person name="Lysoe E."/>
            <person name="Uhlig S."/>
            <person name="Proctor R.H."/>
        </authorList>
    </citation>
    <scope>NUCLEOTIDE SEQUENCE</scope>
    <source>
        <strain evidence="2">NRRL 22465</strain>
    </source>
</reference>
<feature type="compositionally biased region" description="Basic and acidic residues" evidence="1">
    <location>
        <begin position="1"/>
        <end position="20"/>
    </location>
</feature>
<organism evidence="2 3">
    <name type="scientific">Fusarium zealandicum</name>
    <dbReference type="NCBI Taxonomy" id="1053134"/>
    <lineage>
        <taxon>Eukaryota</taxon>
        <taxon>Fungi</taxon>
        <taxon>Dikarya</taxon>
        <taxon>Ascomycota</taxon>
        <taxon>Pezizomycotina</taxon>
        <taxon>Sordariomycetes</taxon>
        <taxon>Hypocreomycetidae</taxon>
        <taxon>Hypocreales</taxon>
        <taxon>Nectriaceae</taxon>
        <taxon>Fusarium</taxon>
        <taxon>Fusarium staphyleae species complex</taxon>
    </lineage>
</organism>
<protein>
    <submittedName>
        <fullName evidence="2">Uncharacterized protein</fullName>
    </submittedName>
</protein>
<dbReference type="AlphaFoldDB" id="A0A8H4XM44"/>
<evidence type="ECO:0000313" key="2">
    <source>
        <dbReference type="EMBL" id="KAF4980990.1"/>
    </source>
</evidence>
<sequence>MSDHLHPSCDQDEPTEHDPVGSDYPQDPLELLSMESIGEDVNYWIHDDPTVPEWYTDAAPYSMPQSLADYPLLEEPFHSDFVPEMDPHLLDPNITFSDLADLPSAASQVQPALSPTSGIQDALGAL</sequence>
<comment type="caution">
    <text evidence="2">The sequence shown here is derived from an EMBL/GenBank/DDBJ whole genome shotgun (WGS) entry which is preliminary data.</text>
</comment>
<dbReference type="EMBL" id="JABEYC010000190">
    <property type="protein sequence ID" value="KAF4980990.1"/>
    <property type="molecule type" value="Genomic_DNA"/>
</dbReference>
<reference evidence="2" key="2">
    <citation type="submission" date="2020-05" db="EMBL/GenBank/DDBJ databases">
        <authorList>
            <person name="Kim H.-S."/>
            <person name="Proctor R.H."/>
            <person name="Brown D.W."/>
        </authorList>
    </citation>
    <scope>NUCLEOTIDE SEQUENCE</scope>
    <source>
        <strain evidence="2">NRRL 22465</strain>
    </source>
</reference>
<proteinExistence type="predicted"/>
<keyword evidence="3" id="KW-1185">Reference proteome</keyword>
<accession>A0A8H4XM44</accession>
<evidence type="ECO:0000256" key="1">
    <source>
        <dbReference type="SAM" id="MobiDB-lite"/>
    </source>
</evidence>
<feature type="region of interest" description="Disordered" evidence="1">
    <location>
        <begin position="1"/>
        <end position="28"/>
    </location>
</feature>
<evidence type="ECO:0000313" key="3">
    <source>
        <dbReference type="Proteomes" id="UP000635477"/>
    </source>
</evidence>